<dbReference type="InterPro" id="IPR037167">
    <property type="entry name" value="Peptidase_S11_C_sf"/>
</dbReference>
<comment type="function">
    <text evidence="1">Removes C-terminal D-alanyl residues from sugar-peptide cell wall precursors.</text>
</comment>
<accession>A0A0D8J161</accession>
<dbReference type="InterPro" id="IPR018044">
    <property type="entry name" value="Peptidase_S11"/>
</dbReference>
<dbReference type="Gene3D" id="3.40.710.10">
    <property type="entry name" value="DD-peptidase/beta-lactamase superfamily"/>
    <property type="match status" value="1"/>
</dbReference>
<keyword evidence="10" id="KW-0573">Peptidoglycan synthesis</keyword>
<evidence type="ECO:0000256" key="16">
    <source>
        <dbReference type="SAM" id="MobiDB-lite"/>
    </source>
</evidence>
<dbReference type="Pfam" id="PF00768">
    <property type="entry name" value="Peptidase_S11"/>
    <property type="match status" value="1"/>
</dbReference>
<sequence>MMERKNGMRLPAVVLLAALAFSCFAPAALATAEEPPEDLPAAVSAQDGAQEETTLPGADAAQQDSAAGTGAANPHETIATSVQENPRFAKPQLDIPCRNAILISIDTGDILYEKEPDAEVPMASITKIMTLLLTLEAVEAGKISMTDIVPISEHAFNMGGSQIWLEPGEQFTLDELIKAICVCSANDAAVAVAEFVGGSEPVFAEMMNARAAELGMTHTRFVNACGLDAEGHYSSARDVAAMSLALLRHPKILEYSGIWMDTLRGGETQLTNTNKMLKSYAGITGLKTGTTNGAGVCISASAVRGGMGLLAVVLGSPSSKERFASATAMLDYGFATFEAGAFPQIAGRADTLRVTGGVEQQVALDYTVPEKMLLKKGEGQTLTAAVVLPEKLDAPVAAGTQVASVTLKAGEEILGEYPVTTRSEVPQMDWGTALSLLTKALFTL</sequence>
<dbReference type="PANTHER" id="PTHR21581:SF6">
    <property type="entry name" value="TRAFFICKING PROTEIN PARTICLE COMPLEX SUBUNIT 12"/>
    <property type="match status" value="1"/>
</dbReference>
<feature type="signal peptide" evidence="17">
    <location>
        <begin position="1"/>
        <end position="27"/>
    </location>
</feature>
<dbReference type="SUPFAM" id="SSF56601">
    <property type="entry name" value="beta-lactamase/transpeptidase-like"/>
    <property type="match status" value="1"/>
</dbReference>
<dbReference type="PANTHER" id="PTHR21581">
    <property type="entry name" value="D-ALANYL-D-ALANINE CARBOXYPEPTIDASE"/>
    <property type="match status" value="1"/>
</dbReference>
<evidence type="ECO:0000256" key="2">
    <source>
        <dbReference type="ARBA" id="ARBA00004752"/>
    </source>
</evidence>
<evidence type="ECO:0000256" key="7">
    <source>
        <dbReference type="ARBA" id="ARBA00022729"/>
    </source>
</evidence>
<comment type="catalytic activity">
    <reaction evidence="12">
        <text>Preferential cleavage: (Ac)2-L-Lys-D-Ala-|-D-Ala. Also transpeptidation of peptidyl-alanyl moieties that are N-acyl substituents of D-alanine.</text>
        <dbReference type="EC" id="3.4.16.4"/>
    </reaction>
</comment>
<feature type="chain" id="PRO_5039120602" description="serine-type D-Ala-D-Ala carboxypeptidase" evidence="17">
    <location>
        <begin position="28"/>
        <end position="444"/>
    </location>
</feature>
<dbReference type="InterPro" id="IPR012907">
    <property type="entry name" value="Peptidase_S11_C"/>
</dbReference>
<evidence type="ECO:0000313" key="20">
    <source>
        <dbReference type="Proteomes" id="UP000032483"/>
    </source>
</evidence>
<dbReference type="AlphaFoldDB" id="A0A0D8J161"/>
<dbReference type="InterPro" id="IPR015956">
    <property type="entry name" value="Peniciliin-bd_prot_C_sf"/>
</dbReference>
<evidence type="ECO:0000256" key="15">
    <source>
        <dbReference type="RuleBase" id="RU004016"/>
    </source>
</evidence>
<proteinExistence type="inferred from homology"/>
<dbReference type="PATRIC" id="fig|1550024.3.peg.2622"/>
<evidence type="ECO:0000256" key="4">
    <source>
        <dbReference type="ARBA" id="ARBA00012448"/>
    </source>
</evidence>
<protein>
    <recommendedName>
        <fullName evidence="4">serine-type D-Ala-D-Ala carboxypeptidase</fullName>
        <ecNumber evidence="4">3.4.16.4</ecNumber>
    </recommendedName>
</protein>
<comment type="similarity">
    <text evidence="3 15">Belongs to the peptidase S11 family.</text>
</comment>
<dbReference type="EMBL" id="JXXK01000016">
    <property type="protein sequence ID" value="KJF39518.1"/>
    <property type="molecule type" value="Genomic_DNA"/>
</dbReference>
<dbReference type="PRINTS" id="PR00725">
    <property type="entry name" value="DADACBPTASE1"/>
</dbReference>
<evidence type="ECO:0000259" key="18">
    <source>
        <dbReference type="SMART" id="SM00936"/>
    </source>
</evidence>
<keyword evidence="20" id="KW-1185">Reference proteome</keyword>
<dbReference type="GO" id="GO:0008360">
    <property type="term" value="P:regulation of cell shape"/>
    <property type="evidence" value="ECO:0007669"/>
    <property type="project" value="UniProtKB-KW"/>
</dbReference>
<evidence type="ECO:0000256" key="5">
    <source>
        <dbReference type="ARBA" id="ARBA00022645"/>
    </source>
</evidence>
<evidence type="ECO:0000313" key="19">
    <source>
        <dbReference type="EMBL" id="KJF39518.1"/>
    </source>
</evidence>
<dbReference type="Pfam" id="PF07943">
    <property type="entry name" value="PBP5_C"/>
    <property type="match status" value="1"/>
</dbReference>
<keyword evidence="7 17" id="KW-0732">Signal</keyword>
<keyword evidence="6" id="KW-0645">Protease</keyword>
<feature type="domain" description="Peptidase S11 D-Ala-D-Ala carboxypeptidase A C-terminal" evidence="18">
    <location>
        <begin position="334"/>
        <end position="427"/>
    </location>
</feature>
<feature type="compositionally biased region" description="Low complexity" evidence="16">
    <location>
        <begin position="57"/>
        <end position="72"/>
    </location>
</feature>
<evidence type="ECO:0000256" key="3">
    <source>
        <dbReference type="ARBA" id="ARBA00007164"/>
    </source>
</evidence>
<dbReference type="PROSITE" id="PS51257">
    <property type="entry name" value="PROKAR_LIPOPROTEIN"/>
    <property type="match status" value="1"/>
</dbReference>
<dbReference type="Gene3D" id="2.60.410.10">
    <property type="entry name" value="D-Ala-D-Ala carboxypeptidase, C-terminal domain"/>
    <property type="match status" value="1"/>
</dbReference>
<dbReference type="UniPathway" id="UPA00219"/>
<keyword evidence="9" id="KW-0133">Cell shape</keyword>
<dbReference type="GO" id="GO:0009002">
    <property type="term" value="F:serine-type D-Ala-D-Ala carboxypeptidase activity"/>
    <property type="evidence" value="ECO:0007669"/>
    <property type="project" value="UniProtKB-EC"/>
</dbReference>
<dbReference type="GO" id="GO:0009252">
    <property type="term" value="P:peptidoglycan biosynthetic process"/>
    <property type="evidence" value="ECO:0007669"/>
    <property type="project" value="UniProtKB-UniPathway"/>
</dbReference>
<keyword evidence="8" id="KW-0378">Hydrolase</keyword>
<name>A0A0D8J161_9FIRM</name>
<evidence type="ECO:0000256" key="6">
    <source>
        <dbReference type="ARBA" id="ARBA00022670"/>
    </source>
</evidence>
<dbReference type="GO" id="GO:0071555">
    <property type="term" value="P:cell wall organization"/>
    <property type="evidence" value="ECO:0007669"/>
    <property type="project" value="UniProtKB-KW"/>
</dbReference>
<feature type="active site" evidence="13">
    <location>
        <position position="184"/>
    </location>
</feature>
<evidence type="ECO:0000256" key="14">
    <source>
        <dbReference type="PIRSR" id="PIRSR618044-2"/>
    </source>
</evidence>
<evidence type="ECO:0000256" key="1">
    <source>
        <dbReference type="ARBA" id="ARBA00003217"/>
    </source>
</evidence>
<evidence type="ECO:0000256" key="11">
    <source>
        <dbReference type="ARBA" id="ARBA00023316"/>
    </source>
</evidence>
<reference evidence="19" key="1">
    <citation type="submission" date="2015-02" db="EMBL/GenBank/DDBJ databases">
        <title>A novel member of the family Ruminococcaceae isolated from human feces.</title>
        <authorList>
            <person name="Shkoporov A.N."/>
            <person name="Chaplin A.V."/>
            <person name="Motuzova O.V."/>
            <person name="Kafarskaia L.I."/>
            <person name="Khokhlova E.V."/>
            <person name="Efimov B.A."/>
        </authorList>
    </citation>
    <scope>NUCLEOTIDE SEQUENCE [LARGE SCALE GENOMIC DNA]</scope>
    <source>
        <strain evidence="19">585-1</strain>
    </source>
</reference>
<dbReference type="EC" id="3.4.16.4" evidence="4"/>
<dbReference type="Proteomes" id="UP000032483">
    <property type="component" value="Unassembled WGS sequence"/>
</dbReference>
<gene>
    <name evidence="19" type="ORF">TQ39_11485</name>
</gene>
<dbReference type="InterPro" id="IPR001967">
    <property type="entry name" value="Peptidase_S11_N"/>
</dbReference>
<keyword evidence="11" id="KW-0961">Cell wall biogenesis/degradation</keyword>
<keyword evidence="5 19" id="KW-0121">Carboxypeptidase</keyword>
<feature type="active site" description="Acyl-ester intermediate" evidence="13">
    <location>
        <position position="124"/>
    </location>
</feature>
<evidence type="ECO:0000256" key="10">
    <source>
        <dbReference type="ARBA" id="ARBA00022984"/>
    </source>
</evidence>
<comment type="pathway">
    <text evidence="2">Cell wall biogenesis; peptidoglycan biosynthesis.</text>
</comment>
<comment type="caution">
    <text evidence="19">The sequence shown here is derived from an EMBL/GenBank/DDBJ whole genome shotgun (WGS) entry which is preliminary data.</text>
</comment>
<dbReference type="RefSeq" id="WP_050005612.1">
    <property type="nucleotide sequence ID" value="NZ_CAQJQL010000081.1"/>
</dbReference>
<dbReference type="GO" id="GO:0006508">
    <property type="term" value="P:proteolysis"/>
    <property type="evidence" value="ECO:0007669"/>
    <property type="project" value="UniProtKB-KW"/>
</dbReference>
<evidence type="ECO:0000256" key="12">
    <source>
        <dbReference type="ARBA" id="ARBA00034000"/>
    </source>
</evidence>
<dbReference type="SUPFAM" id="SSF69189">
    <property type="entry name" value="Penicillin-binding protein associated domain"/>
    <property type="match status" value="1"/>
</dbReference>
<dbReference type="GeneID" id="42857200"/>
<dbReference type="InterPro" id="IPR012338">
    <property type="entry name" value="Beta-lactam/transpept-like"/>
</dbReference>
<evidence type="ECO:0000256" key="9">
    <source>
        <dbReference type="ARBA" id="ARBA00022960"/>
    </source>
</evidence>
<evidence type="ECO:0000256" key="13">
    <source>
        <dbReference type="PIRSR" id="PIRSR618044-1"/>
    </source>
</evidence>
<feature type="region of interest" description="Disordered" evidence="16">
    <location>
        <begin position="35"/>
        <end position="73"/>
    </location>
</feature>
<organism evidence="19 20">
    <name type="scientific">Ruthenibacterium lactatiformans</name>
    <dbReference type="NCBI Taxonomy" id="1550024"/>
    <lineage>
        <taxon>Bacteria</taxon>
        <taxon>Bacillati</taxon>
        <taxon>Bacillota</taxon>
        <taxon>Clostridia</taxon>
        <taxon>Eubacteriales</taxon>
        <taxon>Oscillospiraceae</taxon>
        <taxon>Ruthenibacterium</taxon>
    </lineage>
</organism>
<evidence type="ECO:0000256" key="8">
    <source>
        <dbReference type="ARBA" id="ARBA00022801"/>
    </source>
</evidence>
<dbReference type="SMART" id="SM00936">
    <property type="entry name" value="PBP5_C"/>
    <property type="match status" value="1"/>
</dbReference>
<feature type="binding site" evidence="14">
    <location>
        <position position="287"/>
    </location>
    <ligand>
        <name>substrate</name>
    </ligand>
</feature>
<evidence type="ECO:0000256" key="17">
    <source>
        <dbReference type="SAM" id="SignalP"/>
    </source>
</evidence>
<feature type="active site" description="Proton acceptor" evidence="13">
    <location>
        <position position="127"/>
    </location>
</feature>